<dbReference type="SMART" id="SM00327">
    <property type="entry name" value="VWA"/>
    <property type="match status" value="1"/>
</dbReference>
<reference evidence="3 4" key="1">
    <citation type="submission" date="2012-05" db="EMBL/GenBank/DDBJ databases">
        <authorList>
            <person name="Weinstock G."/>
            <person name="Sodergren E."/>
            <person name="Lobos E.A."/>
            <person name="Fulton L."/>
            <person name="Fulton R."/>
            <person name="Courtney L."/>
            <person name="Fronick C."/>
            <person name="O'Laughlin M."/>
            <person name="Godfrey J."/>
            <person name="Wilson R.M."/>
            <person name="Miner T."/>
            <person name="Farmer C."/>
            <person name="Delehaunty K."/>
            <person name="Cordes M."/>
            <person name="Minx P."/>
            <person name="Tomlinson C."/>
            <person name="Chen J."/>
            <person name="Wollam A."/>
            <person name="Pepin K.H."/>
            <person name="Bhonagiri V."/>
            <person name="Zhang X."/>
            <person name="Suruliraj S."/>
            <person name="Warren W."/>
            <person name="Mitreva M."/>
            <person name="Mardis E.R."/>
            <person name="Wilson R.K."/>
        </authorList>
    </citation>
    <scope>NUCLEOTIDE SEQUENCE [LARGE SCALE GENOMIC DNA]</scope>
    <source>
        <strain evidence="3 4">F0235</strain>
    </source>
</reference>
<accession>L1MIF4</accession>
<dbReference type="STRING" id="1035195.HMPREF9997_01207"/>
<dbReference type="SUPFAM" id="SSF53300">
    <property type="entry name" value="vWA-like"/>
    <property type="match status" value="1"/>
</dbReference>
<evidence type="ECO:0000259" key="2">
    <source>
        <dbReference type="SMART" id="SM00327"/>
    </source>
</evidence>
<dbReference type="AlphaFoldDB" id="L1MIF4"/>
<dbReference type="PANTHER" id="PTHR30634">
    <property type="entry name" value="OUTER MEMBRANE LOLAB LIPOPROTEIN INSERTION APPARATUS"/>
    <property type="match status" value="1"/>
</dbReference>
<dbReference type="EMBL" id="AMEM01000017">
    <property type="protein sequence ID" value="EKX90711.1"/>
    <property type="molecule type" value="Genomic_DNA"/>
</dbReference>
<dbReference type="InterPro" id="IPR002035">
    <property type="entry name" value="VWF_A"/>
</dbReference>
<organism evidence="3 4">
    <name type="scientific">Corynebacterium durum F0235</name>
    <dbReference type="NCBI Taxonomy" id="1035195"/>
    <lineage>
        <taxon>Bacteria</taxon>
        <taxon>Bacillati</taxon>
        <taxon>Actinomycetota</taxon>
        <taxon>Actinomycetes</taxon>
        <taxon>Mycobacteriales</taxon>
        <taxon>Corynebacteriaceae</taxon>
        <taxon>Corynebacterium</taxon>
    </lineage>
</organism>
<sequence>MSTDTHDQINIDPETLLDALVSPGSHTFFGIRHHSPACARAVIQAAEELRPAAVAVEMPADMADMLPWLWHTETIAPVAVAVSDKDAGPRGMGFYPFADFSPELAIIRWAGRNNIPIHCIDLPVGARAEIDEDGDSSDDVVDVSELVGQEAWDTKVESRSIGASWQQVQKAALAVGLGARLAQPTIDTYTQAREAHMRACLDDLPENTLIVVGSFHCQGLVTGEKVKPKNINPVVTSIVRYSFEQLDYRSGYASGIRDPQWQQGIWECSTVADVDALTKAMITDVARTCRTDGEPAGTGEVAEACRFAGDLCRIRHLPASGRREVIEALTSVFAHGNVTGRGRGIARAMQKVLVGERHGDLPADAPIPALEAHTRAEMERLGLSAKERQRAVNRRIEPFKGGKDFERHLLLMRLNVLDVDYVRDKTNGTNRGLEARSYTVECAFTATTAAGLAAVAYAGVTLEQAVSTILGAKLGALSAGDDEVNPQVVLEVIGAASQTGAGEVLERALQVMETDVLHRLGFGDAVTATELLTGIAGDREPAARLLTDKQRDLANAMAEKLGAVIVREIRGIAGSTEVEHARQLGQAAGLISSYLVSITAALQRVRESGSPLMQGAAYAVLDAVQDSPSDPQQTAEFIGSWIDQSSTPETRHNLQQRMVGYLCASRGVWCDSPIMDSIIDRVAALPDDHFVQSLPPLRGAFDTVPAAERERFLDYLAEKIGRISTALTVDPALLAANATADVEARRRLEALGLADVSFTPAMRWRLILGAEPEKLQGKAKRMASALDELYGDPGSDQTGEADGRVRGAGSGPSQLGVRNWADEIQALFGDDHIQEIFGQAAEKGRPDVITSLNADDVRPSVELLTTVLNLKGALPESRLRQLRPLVAKIVEELSRVLAQQLAPVLAGIAQAKPTRRRTARIDLPATIRRNMKNVVSHEGRAQIVPVTPIFRAPERHVSPWHIIVLVDVSGSMEPSTVYAAITAAILAGVDTFKVSFITFDTSVIDLSDSVEDPLELLLEIKVGGGTNIAQGVRFAATKVTNPSKTVVVLISDFEEWGSVNNLTTAIRNLADSGVKLIGCAALDDEGKAAYNVGIAESVAAAGMRVASVSPMQLARWVGEVLQ</sequence>
<evidence type="ECO:0000313" key="4">
    <source>
        <dbReference type="Proteomes" id="UP000010445"/>
    </source>
</evidence>
<dbReference type="RefSeq" id="WP_006063444.1">
    <property type="nucleotide sequence ID" value="NZ_KB290831.1"/>
</dbReference>
<dbReference type="InterPro" id="IPR008912">
    <property type="entry name" value="Uncharacterised_CoxE"/>
</dbReference>
<dbReference type="eggNOG" id="COG2304">
    <property type="taxonomic scope" value="Bacteria"/>
</dbReference>
<proteinExistence type="predicted"/>
<dbReference type="Gene3D" id="3.40.50.410">
    <property type="entry name" value="von Willebrand factor, type A domain"/>
    <property type="match status" value="1"/>
</dbReference>
<evidence type="ECO:0000313" key="3">
    <source>
        <dbReference type="EMBL" id="EKX90711.1"/>
    </source>
</evidence>
<dbReference type="Pfam" id="PF05762">
    <property type="entry name" value="VWA_CoxE"/>
    <property type="match status" value="1"/>
</dbReference>
<dbReference type="OrthoDB" id="9768066at2"/>
<protein>
    <recommendedName>
        <fullName evidence="2">VWFA domain-containing protein</fullName>
    </recommendedName>
</protein>
<dbReference type="HOGENOM" id="CLU_272484_0_0_11"/>
<dbReference type="InterPro" id="IPR050458">
    <property type="entry name" value="LolB"/>
</dbReference>
<dbReference type="PANTHER" id="PTHR30634:SF7">
    <property type="entry name" value="VWA DOMAIN-CONTAINING PROTEIN"/>
    <property type="match status" value="1"/>
</dbReference>
<feature type="region of interest" description="Disordered" evidence="1">
    <location>
        <begin position="788"/>
        <end position="814"/>
    </location>
</feature>
<dbReference type="InterPro" id="IPR036465">
    <property type="entry name" value="vWFA_dom_sf"/>
</dbReference>
<name>L1MIF4_9CORY</name>
<feature type="domain" description="VWFA" evidence="2">
    <location>
        <begin position="959"/>
        <end position="1118"/>
    </location>
</feature>
<dbReference type="PATRIC" id="fig|1035195.3.peg.1088"/>
<dbReference type="Pfam" id="PF18934">
    <property type="entry name" value="DUF5682"/>
    <property type="match status" value="1"/>
</dbReference>
<dbReference type="Proteomes" id="UP000010445">
    <property type="component" value="Unassembled WGS sequence"/>
</dbReference>
<gene>
    <name evidence="3" type="ORF">HMPREF9997_01207</name>
</gene>
<comment type="caution">
    <text evidence="3">The sequence shown here is derived from an EMBL/GenBank/DDBJ whole genome shotgun (WGS) entry which is preliminary data.</text>
</comment>
<evidence type="ECO:0000256" key="1">
    <source>
        <dbReference type="SAM" id="MobiDB-lite"/>
    </source>
</evidence>
<dbReference type="InterPro" id="IPR043737">
    <property type="entry name" value="DUF5682"/>
</dbReference>
<keyword evidence="4" id="KW-1185">Reference proteome</keyword>